<proteinExistence type="predicted"/>
<name>A0A8S9S063_BRACR</name>
<protein>
    <submittedName>
        <fullName evidence="1">Uncharacterized protein</fullName>
    </submittedName>
</protein>
<dbReference type="AlphaFoldDB" id="A0A8S9S063"/>
<organism evidence="1 2">
    <name type="scientific">Brassica cretica</name>
    <name type="common">Mustard</name>
    <dbReference type="NCBI Taxonomy" id="69181"/>
    <lineage>
        <taxon>Eukaryota</taxon>
        <taxon>Viridiplantae</taxon>
        <taxon>Streptophyta</taxon>
        <taxon>Embryophyta</taxon>
        <taxon>Tracheophyta</taxon>
        <taxon>Spermatophyta</taxon>
        <taxon>Magnoliopsida</taxon>
        <taxon>eudicotyledons</taxon>
        <taxon>Gunneridae</taxon>
        <taxon>Pentapetalae</taxon>
        <taxon>rosids</taxon>
        <taxon>malvids</taxon>
        <taxon>Brassicales</taxon>
        <taxon>Brassicaceae</taxon>
        <taxon>Brassiceae</taxon>
        <taxon>Brassica</taxon>
    </lineage>
</organism>
<comment type="caution">
    <text evidence="1">The sequence shown here is derived from an EMBL/GenBank/DDBJ whole genome shotgun (WGS) entry which is preliminary data.</text>
</comment>
<accession>A0A8S9S063</accession>
<evidence type="ECO:0000313" key="2">
    <source>
        <dbReference type="Proteomes" id="UP000712600"/>
    </source>
</evidence>
<dbReference type="EMBL" id="QGKX02000088">
    <property type="protein sequence ID" value="KAF3586450.1"/>
    <property type="molecule type" value="Genomic_DNA"/>
</dbReference>
<reference evidence="1" key="1">
    <citation type="submission" date="2019-12" db="EMBL/GenBank/DDBJ databases">
        <title>Genome sequencing and annotation of Brassica cretica.</title>
        <authorList>
            <person name="Studholme D.J."/>
            <person name="Sarris P."/>
        </authorList>
    </citation>
    <scope>NUCLEOTIDE SEQUENCE</scope>
    <source>
        <strain evidence="1">PFS-109/04</strain>
        <tissue evidence="1">Leaf</tissue>
    </source>
</reference>
<dbReference type="Proteomes" id="UP000712600">
    <property type="component" value="Unassembled WGS sequence"/>
</dbReference>
<evidence type="ECO:0000313" key="1">
    <source>
        <dbReference type="EMBL" id="KAF3586450.1"/>
    </source>
</evidence>
<sequence length="105" mass="11579">MDKAGFPYRKFFFSRRNGVVPGTGPGILRSRDLGYLRSGDLSIFPNSLPLSSRFRHQTQGITCALKSTGVAHSQQAFPRQDITPVILLSRVPLRPEPHSGLLMAS</sequence>
<gene>
    <name evidence="1" type="ORF">F2Q69_00030187</name>
</gene>